<evidence type="ECO:0000256" key="1">
    <source>
        <dbReference type="SAM" id="MobiDB-lite"/>
    </source>
</evidence>
<keyword evidence="5" id="KW-1185">Reference proteome</keyword>
<feature type="chain" id="PRO_5039138199" evidence="3">
    <location>
        <begin position="32"/>
        <end position="341"/>
    </location>
</feature>
<feature type="compositionally biased region" description="Pro residues" evidence="1">
    <location>
        <begin position="107"/>
        <end position="117"/>
    </location>
</feature>
<protein>
    <submittedName>
        <fullName evidence="4">Uncharacterized protein</fullName>
    </submittedName>
</protein>
<feature type="compositionally biased region" description="Basic and acidic residues" evidence="1">
    <location>
        <begin position="93"/>
        <end position="105"/>
    </location>
</feature>
<keyword evidence="2" id="KW-0812">Transmembrane</keyword>
<keyword evidence="2" id="KW-1133">Transmembrane helix</keyword>
<dbReference type="OrthoDB" id="4752821at2"/>
<organism evidence="4 5">
    <name type="scientific">Mycolicibacterium aurum</name>
    <name type="common">Mycobacterium aurum</name>
    <dbReference type="NCBI Taxonomy" id="1791"/>
    <lineage>
        <taxon>Bacteria</taxon>
        <taxon>Bacillati</taxon>
        <taxon>Actinomycetota</taxon>
        <taxon>Actinomycetes</taxon>
        <taxon>Mycobacteriales</taxon>
        <taxon>Mycobacteriaceae</taxon>
        <taxon>Mycolicibacterium</taxon>
    </lineage>
</organism>
<proteinExistence type="predicted"/>
<dbReference type="EMBL" id="LR134356">
    <property type="protein sequence ID" value="VEG58469.1"/>
    <property type="molecule type" value="Genomic_DNA"/>
</dbReference>
<feature type="compositionally biased region" description="Low complexity" evidence="1">
    <location>
        <begin position="228"/>
        <end position="246"/>
    </location>
</feature>
<dbReference type="KEGG" id="mauu:NCTC10437_05501"/>
<feature type="compositionally biased region" description="Low complexity" evidence="1">
    <location>
        <begin position="37"/>
        <end position="59"/>
    </location>
</feature>
<name>A0A448J1C3_MYCAU</name>
<dbReference type="RefSeq" id="WP_048630767.1">
    <property type="nucleotide sequence ID" value="NZ_CVQQ01000001.1"/>
</dbReference>
<gene>
    <name evidence="4" type="ORF">NCTC10437_05501</name>
</gene>
<feature type="region of interest" description="Disordered" evidence="1">
    <location>
        <begin position="171"/>
        <end position="207"/>
    </location>
</feature>
<reference evidence="4 5" key="1">
    <citation type="submission" date="2018-12" db="EMBL/GenBank/DDBJ databases">
        <authorList>
            <consortium name="Pathogen Informatics"/>
        </authorList>
    </citation>
    <scope>NUCLEOTIDE SEQUENCE [LARGE SCALE GENOMIC DNA]</scope>
    <source>
        <strain evidence="4 5">NCTC10437</strain>
    </source>
</reference>
<dbReference type="STRING" id="1791.GCA_001049355_00946"/>
<accession>A0A448J1C3</accession>
<evidence type="ECO:0000313" key="4">
    <source>
        <dbReference type="EMBL" id="VEG58469.1"/>
    </source>
</evidence>
<evidence type="ECO:0000256" key="2">
    <source>
        <dbReference type="SAM" id="Phobius"/>
    </source>
</evidence>
<evidence type="ECO:0000256" key="3">
    <source>
        <dbReference type="SAM" id="SignalP"/>
    </source>
</evidence>
<feature type="compositionally biased region" description="Acidic residues" evidence="1">
    <location>
        <begin position="60"/>
        <end position="69"/>
    </location>
</feature>
<feature type="signal peptide" evidence="3">
    <location>
        <begin position="1"/>
        <end position="31"/>
    </location>
</feature>
<feature type="transmembrane region" description="Helical" evidence="2">
    <location>
        <begin position="299"/>
        <end position="322"/>
    </location>
</feature>
<dbReference type="AlphaFoldDB" id="A0A448J1C3"/>
<keyword evidence="3" id="KW-0732">Signal</keyword>
<sequence length="341" mass="33511">MPEPALRSLVVAGALAAAVVLSGVGAASAFADDPGDSDGSSQESAGSGAGSEDPGGSEPAPDDSDDAGEPADRSPAEEAKEAEDTGAPEPTEPVDRGDSGGRDAPVDEPPTRAPAPQSPFSNSITIPFFRLPAPGEIPAGSWPTVSTFYTTIDIPVPTLGEFLRSLQAVPTPAPAPGPQFRTQEEAPVADATTGTTTGSGGGGNVMSDPAVFRAPLVTVPRAVTVAGKPPRAAVGGPAGAAGPSGVTQPGVAGVRTPAIRGSVAPTPGVSSPPAATPMGGSSSVGAYPRGVMNPTITQIAAVALPGVAGLLVLTFSGGLIGYRQANSVRYVRTAGADRFLP</sequence>
<feature type="compositionally biased region" description="Basic and acidic residues" evidence="1">
    <location>
        <begin position="70"/>
        <end position="83"/>
    </location>
</feature>
<feature type="region of interest" description="Disordered" evidence="1">
    <location>
        <begin position="28"/>
        <end position="122"/>
    </location>
</feature>
<evidence type="ECO:0000313" key="5">
    <source>
        <dbReference type="Proteomes" id="UP000279306"/>
    </source>
</evidence>
<keyword evidence="2" id="KW-0472">Membrane</keyword>
<dbReference type="Proteomes" id="UP000279306">
    <property type="component" value="Chromosome"/>
</dbReference>
<feature type="region of interest" description="Disordered" evidence="1">
    <location>
        <begin position="228"/>
        <end position="281"/>
    </location>
</feature>